<dbReference type="AlphaFoldDB" id="A0AAD3TM35"/>
<evidence type="ECO:0000313" key="3">
    <source>
        <dbReference type="Proteomes" id="UP001279734"/>
    </source>
</evidence>
<dbReference type="EMBL" id="BSYO01000040">
    <property type="protein sequence ID" value="GMH31262.1"/>
    <property type="molecule type" value="Genomic_DNA"/>
</dbReference>
<feature type="region of interest" description="Disordered" evidence="1">
    <location>
        <begin position="1"/>
        <end position="53"/>
    </location>
</feature>
<name>A0AAD3TM35_NEPGR</name>
<proteinExistence type="predicted"/>
<accession>A0AAD3TM35</accession>
<evidence type="ECO:0000256" key="1">
    <source>
        <dbReference type="SAM" id="MobiDB-lite"/>
    </source>
</evidence>
<dbReference type="Proteomes" id="UP001279734">
    <property type="component" value="Unassembled WGS sequence"/>
</dbReference>
<feature type="compositionally biased region" description="Polar residues" evidence="1">
    <location>
        <begin position="9"/>
        <end position="34"/>
    </location>
</feature>
<sequence>MKADGNMSCKPTLSSKNGYALTKSSNFGIQTQGSKEIPKDKTHAIKSPQPPHSLISDCSRCYWTIS</sequence>
<keyword evidence="3" id="KW-1185">Reference proteome</keyword>
<comment type="caution">
    <text evidence="2">The sequence shown here is derived from an EMBL/GenBank/DDBJ whole genome shotgun (WGS) entry which is preliminary data.</text>
</comment>
<gene>
    <name evidence="2" type="ORF">Nepgr_033105</name>
</gene>
<organism evidence="2 3">
    <name type="scientific">Nepenthes gracilis</name>
    <name type="common">Slender pitcher plant</name>
    <dbReference type="NCBI Taxonomy" id="150966"/>
    <lineage>
        <taxon>Eukaryota</taxon>
        <taxon>Viridiplantae</taxon>
        <taxon>Streptophyta</taxon>
        <taxon>Embryophyta</taxon>
        <taxon>Tracheophyta</taxon>
        <taxon>Spermatophyta</taxon>
        <taxon>Magnoliopsida</taxon>
        <taxon>eudicotyledons</taxon>
        <taxon>Gunneridae</taxon>
        <taxon>Pentapetalae</taxon>
        <taxon>Caryophyllales</taxon>
        <taxon>Nepenthaceae</taxon>
        <taxon>Nepenthes</taxon>
    </lineage>
</organism>
<evidence type="ECO:0000313" key="2">
    <source>
        <dbReference type="EMBL" id="GMH31262.1"/>
    </source>
</evidence>
<protein>
    <submittedName>
        <fullName evidence="2">Uncharacterized protein</fullName>
    </submittedName>
</protein>
<reference evidence="2" key="1">
    <citation type="submission" date="2023-05" db="EMBL/GenBank/DDBJ databases">
        <title>Nepenthes gracilis genome sequencing.</title>
        <authorList>
            <person name="Fukushima K."/>
        </authorList>
    </citation>
    <scope>NUCLEOTIDE SEQUENCE</scope>
    <source>
        <strain evidence="2">SING2019-196</strain>
    </source>
</reference>